<reference evidence="2 3" key="1">
    <citation type="submission" date="2015-11" db="EMBL/GenBank/DDBJ databases">
        <title>Draft Genome Sequence of the Strain BR 10303 (Bradyrhizobium sp.) isolated from nodules of Centrolobium paraense.</title>
        <authorList>
            <person name="Zelli J.E."/>
            <person name="Simoes-Araujo J.L."/>
            <person name="Barauna A.C."/>
            <person name="Silva K."/>
        </authorList>
    </citation>
    <scope>NUCLEOTIDE SEQUENCE [LARGE SCALE GENOMIC DNA]</scope>
    <source>
        <strain evidence="2 3">BR 10303</strain>
    </source>
</reference>
<dbReference type="AlphaFoldDB" id="A0A120FRJ0"/>
<organism evidence="2 3">
    <name type="scientific">Bradyrhizobium macuxiense</name>
    <dbReference type="NCBI Taxonomy" id="1755647"/>
    <lineage>
        <taxon>Bacteria</taxon>
        <taxon>Pseudomonadati</taxon>
        <taxon>Pseudomonadota</taxon>
        <taxon>Alphaproteobacteria</taxon>
        <taxon>Hyphomicrobiales</taxon>
        <taxon>Nitrobacteraceae</taxon>
        <taxon>Bradyrhizobium</taxon>
    </lineage>
</organism>
<protein>
    <submittedName>
        <fullName evidence="2">Uncharacterized protein</fullName>
    </submittedName>
</protein>
<dbReference type="Proteomes" id="UP000057737">
    <property type="component" value="Unassembled WGS sequence"/>
</dbReference>
<name>A0A120FRJ0_9BRAD</name>
<proteinExistence type="predicted"/>
<comment type="caution">
    <text evidence="2">The sequence shown here is derived from an EMBL/GenBank/DDBJ whole genome shotgun (WGS) entry which is preliminary data.</text>
</comment>
<keyword evidence="1" id="KW-0175">Coiled coil</keyword>
<gene>
    <name evidence="2" type="ORF">AS156_30065</name>
</gene>
<sequence>MARINQFQNYGLGTDRPAIRNEMETPVGAAPVTGPLPGMLIANIGDVIDALPPSAAERLRELRQQRDDAALLARSDHEEWQSLHLDIQRHRDRLRELQMPRGQGGPDLPDDDVRVLHEQRRLDQKTAELVRRTQRRDLNGSRWNNLSAVVTNCETCIRTKPNGAAIVMRPAIEPNLKKGETVIDALERLRRRARELQADLARVRAAPWPSGLAKERMRKQIDQLAEAGRPIAHHAIDHGEDIAFATTTYQVPIANVDPSAIGFAEVRDALALVAWLHRDTLTAALDREIDEVADDKAALTREQRQKAEAQILADVLATEREECALIEAAQDDGITIDYRVDCDPRAVLGIAWVSATGQ</sequence>
<feature type="coiled-coil region" evidence="1">
    <location>
        <begin position="179"/>
        <end position="206"/>
    </location>
</feature>
<dbReference type="EMBL" id="LNCU01000022">
    <property type="protein sequence ID" value="KWV60187.1"/>
    <property type="molecule type" value="Genomic_DNA"/>
</dbReference>
<evidence type="ECO:0000256" key="1">
    <source>
        <dbReference type="SAM" id="Coils"/>
    </source>
</evidence>
<keyword evidence="3" id="KW-1185">Reference proteome</keyword>
<evidence type="ECO:0000313" key="2">
    <source>
        <dbReference type="EMBL" id="KWV60187.1"/>
    </source>
</evidence>
<accession>A0A120FRJ0</accession>
<evidence type="ECO:0000313" key="3">
    <source>
        <dbReference type="Proteomes" id="UP000057737"/>
    </source>
</evidence>